<dbReference type="GO" id="GO:0009407">
    <property type="term" value="P:toxin catabolic process"/>
    <property type="evidence" value="ECO:0007669"/>
    <property type="project" value="UniProtKB-ARBA"/>
</dbReference>
<dbReference type="PROSITE" id="PS50405">
    <property type="entry name" value="GST_CTER"/>
    <property type="match status" value="1"/>
</dbReference>
<dbReference type="PANTHER" id="PTHR11260">
    <property type="entry name" value="GLUTATHIONE S-TRANSFERASE, GST, SUPERFAMILY, GST DOMAIN CONTAINING"/>
    <property type="match status" value="1"/>
</dbReference>
<evidence type="ECO:0000259" key="7">
    <source>
        <dbReference type="PROSITE" id="PS50405"/>
    </source>
</evidence>
<dbReference type="GO" id="GO:0005829">
    <property type="term" value="C:cytosol"/>
    <property type="evidence" value="ECO:0007669"/>
    <property type="project" value="UniProtKB-SubCell"/>
</dbReference>
<dbReference type="InterPro" id="IPR045074">
    <property type="entry name" value="GST_C_Tau"/>
</dbReference>
<proteinExistence type="inferred from homology"/>
<reference evidence="8" key="1">
    <citation type="submission" date="2020-12" db="EMBL/GenBank/DDBJ databases">
        <title>WGS assembly of Carya illinoinensis cv. Pawnee.</title>
        <authorList>
            <person name="Platts A."/>
            <person name="Shu S."/>
            <person name="Wright S."/>
            <person name="Barry K."/>
            <person name="Edger P."/>
            <person name="Pires J.C."/>
            <person name="Schmutz J."/>
        </authorList>
    </citation>
    <scope>NUCLEOTIDE SEQUENCE</scope>
    <source>
        <tissue evidence="8">Leaf</tissue>
    </source>
</reference>
<keyword evidence="5" id="KW-0963">Cytoplasm</keyword>
<accession>A0A8T1Q972</accession>
<name>A0A8T1Q972_CARIL</name>
<evidence type="ECO:0000256" key="4">
    <source>
        <dbReference type="ARBA" id="ARBA00047960"/>
    </source>
</evidence>
<dbReference type="AlphaFoldDB" id="A0A8T1Q972"/>
<dbReference type="InterPro" id="IPR045073">
    <property type="entry name" value="Omega/Tau-like"/>
</dbReference>
<evidence type="ECO:0000259" key="6">
    <source>
        <dbReference type="PROSITE" id="PS50404"/>
    </source>
</evidence>
<dbReference type="SFLD" id="SFLDG00358">
    <property type="entry name" value="Main_(cytGST)"/>
    <property type="match status" value="1"/>
</dbReference>
<dbReference type="InterPro" id="IPR010987">
    <property type="entry name" value="Glutathione-S-Trfase_C-like"/>
</dbReference>
<dbReference type="PROSITE" id="PS50404">
    <property type="entry name" value="GST_NTER"/>
    <property type="match status" value="1"/>
</dbReference>
<comment type="caution">
    <text evidence="8">The sequence shown here is derived from an EMBL/GenBank/DDBJ whole genome shotgun (WGS) entry which is preliminary data.</text>
</comment>
<dbReference type="CDD" id="cd03185">
    <property type="entry name" value="GST_C_Tau"/>
    <property type="match status" value="1"/>
</dbReference>
<dbReference type="InterPro" id="IPR040079">
    <property type="entry name" value="Glutathione_S-Trfase"/>
</dbReference>
<sequence length="233" mass="25488">MANSSCSDVKVLGAWPSPFVTRVRIALNIKSVKYEFLEEALGSKSQLLLQSNPVYKKIPVLIHGGKPISESLIIVQYIDEVWSSGPSILPSDPYDRAIERFWAAYVDDKIFPSMKLINTAQGEEKAAIVEQVTEGLVLLEEAFQKSSKGKAFFGGDRIGFLDIAFGSMLGWLRAIEKMGGVKLLDEAKTPGLVQWAESLCADGAVKGIIPDTEKLVEFAKILVKMKGVPLGKN</sequence>
<comment type="subcellular location">
    <subcellularLocation>
        <location evidence="5">Cytoplasm</location>
        <location evidence="5">Cytosol</location>
    </subcellularLocation>
</comment>
<comment type="similarity">
    <text evidence="3">Belongs to the GST superfamily. Tau family.</text>
</comment>
<feature type="domain" description="GST N-terminal" evidence="6">
    <location>
        <begin position="7"/>
        <end position="86"/>
    </location>
</feature>
<dbReference type="SFLD" id="SFLDS00019">
    <property type="entry name" value="Glutathione_Transferase_(cytos"/>
    <property type="match status" value="1"/>
</dbReference>
<dbReference type="EC" id="2.5.1.18" evidence="5"/>
<dbReference type="GO" id="GO:0006749">
    <property type="term" value="P:glutathione metabolic process"/>
    <property type="evidence" value="ECO:0007669"/>
    <property type="project" value="InterPro"/>
</dbReference>
<dbReference type="EMBL" id="CM031814">
    <property type="protein sequence ID" value="KAG6650961.1"/>
    <property type="molecule type" value="Genomic_DNA"/>
</dbReference>
<dbReference type="GO" id="GO:0004364">
    <property type="term" value="F:glutathione transferase activity"/>
    <property type="evidence" value="ECO:0007669"/>
    <property type="project" value="UniProtKB-UniRule"/>
</dbReference>
<dbReference type="FunFam" id="1.20.1050.10:FF:000016">
    <property type="entry name" value="Glutathione S-transferase U9"/>
    <property type="match status" value="1"/>
</dbReference>
<evidence type="ECO:0000256" key="1">
    <source>
        <dbReference type="ARBA" id="ARBA00022575"/>
    </source>
</evidence>
<keyword evidence="9" id="KW-1185">Reference proteome</keyword>
<gene>
    <name evidence="8" type="ORF">CIPAW_06G079200</name>
</gene>
<dbReference type="CDD" id="cd03058">
    <property type="entry name" value="GST_N_Tau"/>
    <property type="match status" value="1"/>
</dbReference>
<dbReference type="FunFam" id="3.40.30.10:FF:000044">
    <property type="entry name" value="Glutathione S-transferase GSTU6"/>
    <property type="match status" value="1"/>
</dbReference>
<evidence type="ECO:0000313" key="9">
    <source>
        <dbReference type="Proteomes" id="UP000811609"/>
    </source>
</evidence>
<evidence type="ECO:0000256" key="3">
    <source>
        <dbReference type="ARBA" id="ARBA00025743"/>
    </source>
</evidence>
<dbReference type="Pfam" id="PF13410">
    <property type="entry name" value="GST_C_2"/>
    <property type="match status" value="1"/>
</dbReference>
<dbReference type="InterPro" id="IPR004045">
    <property type="entry name" value="Glutathione_S-Trfase_N"/>
</dbReference>
<evidence type="ECO:0000313" key="8">
    <source>
        <dbReference type="EMBL" id="KAG6650961.1"/>
    </source>
</evidence>
<comment type="catalytic activity">
    <reaction evidence="4 5">
        <text>RX + glutathione = an S-substituted glutathione + a halide anion + H(+)</text>
        <dbReference type="Rhea" id="RHEA:16437"/>
        <dbReference type="ChEBI" id="CHEBI:15378"/>
        <dbReference type="ChEBI" id="CHEBI:16042"/>
        <dbReference type="ChEBI" id="CHEBI:17792"/>
        <dbReference type="ChEBI" id="CHEBI:57925"/>
        <dbReference type="ChEBI" id="CHEBI:90779"/>
        <dbReference type="EC" id="2.5.1.18"/>
    </reaction>
</comment>
<dbReference type="Proteomes" id="UP000811609">
    <property type="component" value="Chromosome 6"/>
</dbReference>
<dbReference type="SFLD" id="SFLDG01152">
    <property type="entry name" value="Main.3:_Omega-_and_Tau-like"/>
    <property type="match status" value="1"/>
</dbReference>
<comment type="function">
    <text evidence="5">Is involved in the conjugation of reduced glutathione to a wide number of exogenous and endogenous hydrophobic electrophiles.</text>
</comment>
<feature type="domain" description="GST C-terminal" evidence="7">
    <location>
        <begin position="92"/>
        <end position="218"/>
    </location>
</feature>
<evidence type="ECO:0000256" key="2">
    <source>
        <dbReference type="ARBA" id="ARBA00022679"/>
    </source>
</evidence>
<dbReference type="Pfam" id="PF02798">
    <property type="entry name" value="GST_N"/>
    <property type="match status" value="1"/>
</dbReference>
<dbReference type="PANTHER" id="PTHR11260:SF615">
    <property type="entry name" value="GLUTATHIONE S-TRANSFERASE U17"/>
    <property type="match status" value="1"/>
</dbReference>
<protein>
    <recommendedName>
        <fullName evidence="5">Glutathione S-transferase</fullName>
        <ecNumber evidence="5">2.5.1.18</ecNumber>
    </recommendedName>
</protein>
<organism evidence="8 9">
    <name type="scientific">Carya illinoinensis</name>
    <name type="common">Pecan</name>
    <dbReference type="NCBI Taxonomy" id="32201"/>
    <lineage>
        <taxon>Eukaryota</taxon>
        <taxon>Viridiplantae</taxon>
        <taxon>Streptophyta</taxon>
        <taxon>Embryophyta</taxon>
        <taxon>Tracheophyta</taxon>
        <taxon>Spermatophyta</taxon>
        <taxon>Magnoliopsida</taxon>
        <taxon>eudicotyledons</taxon>
        <taxon>Gunneridae</taxon>
        <taxon>Pentapetalae</taxon>
        <taxon>rosids</taxon>
        <taxon>fabids</taxon>
        <taxon>Fagales</taxon>
        <taxon>Juglandaceae</taxon>
        <taxon>Carya</taxon>
    </lineage>
</organism>
<evidence type="ECO:0000256" key="5">
    <source>
        <dbReference type="RuleBase" id="RU369102"/>
    </source>
</evidence>
<keyword evidence="1" id="KW-0216">Detoxification</keyword>
<keyword evidence="2 5" id="KW-0808">Transferase</keyword>